<sequence>MHLWRRLFGLGGGIYGEFFPRFFSCLTSFLFPHALIARCSQRVVARGRSTHCCTRRVLSAVKITEPPRFFFFSFFFL</sequence>
<organism evidence="1 2">
    <name type="scientific">Trypanosoma rangeli SC58</name>
    <dbReference type="NCBI Taxonomy" id="429131"/>
    <lineage>
        <taxon>Eukaryota</taxon>
        <taxon>Discoba</taxon>
        <taxon>Euglenozoa</taxon>
        <taxon>Kinetoplastea</taxon>
        <taxon>Metakinetoplastina</taxon>
        <taxon>Trypanosomatida</taxon>
        <taxon>Trypanosomatidae</taxon>
        <taxon>Trypanosoma</taxon>
        <taxon>Herpetosoma</taxon>
    </lineage>
</organism>
<keyword evidence="2" id="KW-1185">Reference proteome</keyword>
<proteinExistence type="predicted"/>
<dbReference type="AlphaFoldDB" id="A0A061IV29"/>
<protein>
    <submittedName>
        <fullName evidence="1">Uncharacterized protein</fullName>
    </submittedName>
</protein>
<evidence type="ECO:0000313" key="1">
    <source>
        <dbReference type="EMBL" id="ESL04912.1"/>
    </source>
</evidence>
<gene>
    <name evidence="1" type="ORF">TRSC58_07531</name>
</gene>
<name>A0A061IV29_TRYRA</name>
<accession>A0A061IV29</accession>
<reference evidence="1 2" key="1">
    <citation type="submission" date="2013-07" db="EMBL/GenBank/DDBJ databases">
        <authorList>
            <person name="Stoco P.H."/>
            <person name="Wagner G."/>
            <person name="Gerber A."/>
            <person name="Zaha A."/>
            <person name="Thompson C."/>
            <person name="Bartholomeu D.C."/>
            <person name="Luckemeyer D.D."/>
            <person name="Bahia D."/>
            <person name="Loreto E."/>
            <person name="Prestes E.B."/>
            <person name="Lima F.M."/>
            <person name="Rodrigues-Luiz G."/>
            <person name="Vallejo G.A."/>
            <person name="Filho J.F."/>
            <person name="Monteiro K.M."/>
            <person name="Tyler K.M."/>
            <person name="de Almeida L.G."/>
            <person name="Ortiz M.F."/>
            <person name="Siervo M.A."/>
            <person name="de Moraes M.H."/>
            <person name="Cunha O.L."/>
            <person name="Mendonca-Neto R."/>
            <person name="Silva R."/>
            <person name="Teixeira S.M."/>
            <person name="Murta S.M."/>
            <person name="Sincero T.C."/>
            <person name="Mendes T.A."/>
            <person name="Urmenyi T.P."/>
            <person name="Silva V.G."/>
            <person name="da Rocha W.D."/>
            <person name="Andersson B."/>
            <person name="Romanha A.J."/>
            <person name="Steindel M."/>
            <person name="de Vasconcelos A.T."/>
            <person name="Grisard E.C."/>
        </authorList>
    </citation>
    <scope>NUCLEOTIDE SEQUENCE [LARGE SCALE GENOMIC DNA]</scope>
    <source>
        <strain evidence="1 2">SC58</strain>
    </source>
</reference>
<evidence type="ECO:0000313" key="2">
    <source>
        <dbReference type="Proteomes" id="UP000031737"/>
    </source>
</evidence>
<dbReference type="EMBL" id="AUPL01008007">
    <property type="protein sequence ID" value="ESL04912.1"/>
    <property type="molecule type" value="Genomic_DNA"/>
</dbReference>
<dbReference type="VEuPathDB" id="TriTrypDB:TRSC58_07531"/>
<comment type="caution">
    <text evidence="1">The sequence shown here is derived from an EMBL/GenBank/DDBJ whole genome shotgun (WGS) entry which is preliminary data.</text>
</comment>
<dbReference type="Proteomes" id="UP000031737">
    <property type="component" value="Unassembled WGS sequence"/>
</dbReference>